<dbReference type="Gene3D" id="2.10.270.10">
    <property type="entry name" value="Cholin Binding"/>
    <property type="match status" value="2"/>
</dbReference>
<accession>A0AB35U591</accession>
<feature type="domain" description="Peptidase C39-like" evidence="3">
    <location>
        <begin position="233"/>
        <end position="381"/>
    </location>
</feature>
<dbReference type="PANTHER" id="PTHR37806">
    <property type="entry name" value="LMO0724 PROTEIN"/>
    <property type="match status" value="1"/>
</dbReference>
<keyword evidence="5" id="KW-1185">Reference proteome</keyword>
<dbReference type="Proteomes" id="UP001286174">
    <property type="component" value="Unassembled WGS sequence"/>
</dbReference>
<feature type="non-terminal residue" evidence="4">
    <location>
        <position position="1"/>
    </location>
</feature>
<dbReference type="Gene3D" id="3.90.70.10">
    <property type="entry name" value="Cysteine proteinases"/>
    <property type="match status" value="1"/>
</dbReference>
<name>A0AB35U591_9FIRM</name>
<sequence>NIGYKTVYYNQNGEMQFGYYRDSNGKLCHSDPVDGTLSQNGFEYYNNGHWYYVKADGSYATGVTNIGYKTVYYNDKGEMQFGYYRDSNGKLCHSDPVDGTLSQNGFEYYNNGHWYFVKPDGSFATGLTNIGYKTVYYSENGEMHFGEKNIGGYWYFFDLADGSMRTGFVTLPDGRKVYYDGAGHMVFGKQLINGSYYYFDTVDGHMYSNRVINGEYYRRDGRLMNNFESIAPVPFINQYANGAPTGCEGAAALQALKGLGYCQNMSLHQFLDGMPYSWDGNPNHGFVGSPYTESWGRYASINPGPLTPYVNRFAPARNISGATTDMLLAELREGHPVIVWGSERWAPTTILHYSWGIGLATNHCMTLYGYNSNGDLHIMDPIYGDTWVSRYAFDSIYNIRHYAIAVG</sequence>
<gene>
    <name evidence="4" type="ORF">MOZ60_11480</name>
</gene>
<dbReference type="Pfam" id="PF13529">
    <property type="entry name" value="Peptidase_C39_2"/>
    <property type="match status" value="1"/>
</dbReference>
<dbReference type="RefSeq" id="WP_370596790.1">
    <property type="nucleotide sequence ID" value="NZ_JALBUR010000079.1"/>
</dbReference>
<evidence type="ECO:0000256" key="1">
    <source>
        <dbReference type="ARBA" id="ARBA00022737"/>
    </source>
</evidence>
<feature type="repeat" description="Cell wall-binding" evidence="2">
    <location>
        <begin position="39"/>
        <end position="59"/>
    </location>
</feature>
<evidence type="ECO:0000259" key="3">
    <source>
        <dbReference type="Pfam" id="PF13529"/>
    </source>
</evidence>
<evidence type="ECO:0000313" key="4">
    <source>
        <dbReference type="EMBL" id="MDX8420695.1"/>
    </source>
</evidence>
<organism evidence="4 5">
    <name type="scientific">Grylomicrobium aquisgranensis</name>
    <dbReference type="NCBI Taxonomy" id="2926318"/>
    <lineage>
        <taxon>Bacteria</taxon>
        <taxon>Bacillati</taxon>
        <taxon>Bacillota</taxon>
        <taxon>Erysipelotrichia</taxon>
        <taxon>Erysipelotrichales</taxon>
        <taxon>Erysipelotrichaceae</taxon>
        <taxon>Grylomicrobium</taxon>
    </lineage>
</organism>
<dbReference type="PANTHER" id="PTHR37806:SF1">
    <property type="entry name" value="PEPTIDASE C39-LIKE DOMAIN-CONTAINING PROTEIN"/>
    <property type="match status" value="1"/>
</dbReference>
<dbReference type="InterPro" id="IPR018337">
    <property type="entry name" value="Cell_wall/Cho-bd_repeat"/>
</dbReference>
<proteinExistence type="predicted"/>
<reference evidence="4 5" key="1">
    <citation type="submission" date="2022-03" db="EMBL/GenBank/DDBJ databases">
        <title>Novel taxa within the pig intestine.</title>
        <authorList>
            <person name="Wylensek D."/>
            <person name="Bishof K."/>
            <person name="Afrizal A."/>
            <person name="Clavel T."/>
        </authorList>
    </citation>
    <scope>NUCLEOTIDE SEQUENCE [LARGE SCALE GENOMIC DNA]</scope>
    <source>
        <strain evidence="4 5">CLA-KB-P133</strain>
    </source>
</reference>
<protein>
    <submittedName>
        <fullName evidence="4">C39 family peptidase</fullName>
    </submittedName>
</protein>
<dbReference type="SUPFAM" id="SSF69360">
    <property type="entry name" value="Cell wall binding repeat"/>
    <property type="match status" value="1"/>
</dbReference>
<dbReference type="InterPro" id="IPR039564">
    <property type="entry name" value="Peptidase_C39-like"/>
</dbReference>
<comment type="caution">
    <text evidence="4">The sequence shown here is derived from an EMBL/GenBank/DDBJ whole genome shotgun (WGS) entry which is preliminary data.</text>
</comment>
<dbReference type="EMBL" id="JALBUR010000079">
    <property type="protein sequence ID" value="MDX8420695.1"/>
    <property type="molecule type" value="Genomic_DNA"/>
</dbReference>
<evidence type="ECO:0000313" key="5">
    <source>
        <dbReference type="Proteomes" id="UP001286174"/>
    </source>
</evidence>
<dbReference type="Pfam" id="PF19127">
    <property type="entry name" value="Choline_bind_3"/>
    <property type="match status" value="1"/>
</dbReference>
<keyword evidence="1" id="KW-0677">Repeat</keyword>
<dbReference type="PROSITE" id="PS51170">
    <property type="entry name" value="CW"/>
    <property type="match status" value="1"/>
</dbReference>
<evidence type="ECO:0000256" key="2">
    <source>
        <dbReference type="PROSITE-ProRule" id="PRU00591"/>
    </source>
</evidence>
<dbReference type="AlphaFoldDB" id="A0AB35U591"/>